<evidence type="ECO:0000313" key="1">
    <source>
        <dbReference type="EMBL" id="KAL1857641.1"/>
    </source>
</evidence>
<proteinExistence type="predicted"/>
<gene>
    <name evidence="1" type="ORF">VTK73DRAFT_7991</name>
</gene>
<organism evidence="1 2">
    <name type="scientific">Phialemonium thermophilum</name>
    <dbReference type="NCBI Taxonomy" id="223376"/>
    <lineage>
        <taxon>Eukaryota</taxon>
        <taxon>Fungi</taxon>
        <taxon>Dikarya</taxon>
        <taxon>Ascomycota</taxon>
        <taxon>Pezizomycotina</taxon>
        <taxon>Sordariomycetes</taxon>
        <taxon>Sordariomycetidae</taxon>
        <taxon>Cephalothecales</taxon>
        <taxon>Cephalothecaceae</taxon>
        <taxon>Phialemonium</taxon>
    </lineage>
</organism>
<keyword evidence="2" id="KW-1185">Reference proteome</keyword>
<sequence length="173" mass="20211">MPVIIYSIRMNVDFAIRRTRIAVTAVSTTKRCVGRRQQWLDLRTLCTLLRCPSRAWYNTPDLDRNDQVKYLAFERGYVPIQRCYPREVVPMTPFVGTQSNEPWLFTACSTVDIAEIVLWRNTTFAPKPIVGVEVRHRNGHRACVDQFRFDWAQETVQDDATQPLYINSRRTEA</sequence>
<protein>
    <submittedName>
        <fullName evidence="1">Uncharacterized protein</fullName>
    </submittedName>
</protein>
<evidence type="ECO:0000313" key="2">
    <source>
        <dbReference type="Proteomes" id="UP001586593"/>
    </source>
</evidence>
<dbReference type="Proteomes" id="UP001586593">
    <property type="component" value="Unassembled WGS sequence"/>
</dbReference>
<reference evidence="1 2" key="1">
    <citation type="journal article" date="2024" name="Commun. Biol.">
        <title>Comparative genomic analysis of thermophilic fungi reveals convergent evolutionary adaptations and gene losses.</title>
        <authorList>
            <person name="Steindorff A.S."/>
            <person name="Aguilar-Pontes M.V."/>
            <person name="Robinson A.J."/>
            <person name="Andreopoulos B."/>
            <person name="LaButti K."/>
            <person name="Kuo A."/>
            <person name="Mondo S."/>
            <person name="Riley R."/>
            <person name="Otillar R."/>
            <person name="Haridas S."/>
            <person name="Lipzen A."/>
            <person name="Grimwood J."/>
            <person name="Schmutz J."/>
            <person name="Clum A."/>
            <person name="Reid I.D."/>
            <person name="Moisan M.C."/>
            <person name="Butler G."/>
            <person name="Nguyen T.T.M."/>
            <person name="Dewar K."/>
            <person name="Conant G."/>
            <person name="Drula E."/>
            <person name="Henrissat B."/>
            <person name="Hansel C."/>
            <person name="Singer S."/>
            <person name="Hutchinson M.I."/>
            <person name="de Vries R.P."/>
            <person name="Natvig D.O."/>
            <person name="Powell A.J."/>
            <person name="Tsang A."/>
            <person name="Grigoriev I.V."/>
        </authorList>
    </citation>
    <scope>NUCLEOTIDE SEQUENCE [LARGE SCALE GENOMIC DNA]</scope>
    <source>
        <strain evidence="1 2">ATCC 24622</strain>
    </source>
</reference>
<dbReference type="EMBL" id="JAZHXJ010000548">
    <property type="protein sequence ID" value="KAL1857641.1"/>
    <property type="molecule type" value="Genomic_DNA"/>
</dbReference>
<name>A0ABR3WBB6_9PEZI</name>
<accession>A0ABR3WBB6</accession>
<comment type="caution">
    <text evidence="1">The sequence shown here is derived from an EMBL/GenBank/DDBJ whole genome shotgun (WGS) entry which is preliminary data.</text>
</comment>